<protein>
    <recommendedName>
        <fullName evidence="4">Glycosyl hydrolase</fullName>
    </recommendedName>
</protein>
<evidence type="ECO:0000313" key="2">
    <source>
        <dbReference type="EMBL" id="MBB6253805.1"/>
    </source>
</evidence>
<accession>A0A7X0B181</accession>
<dbReference type="SUPFAM" id="SSF48208">
    <property type="entry name" value="Six-hairpin glycosidases"/>
    <property type="match status" value="1"/>
</dbReference>
<keyword evidence="1" id="KW-1133">Transmembrane helix</keyword>
<reference evidence="2 3" key="1">
    <citation type="submission" date="2020-08" db="EMBL/GenBank/DDBJ databases">
        <title>Genomic Encyclopedia of Type Strains, Phase IV (KMG-IV): sequencing the most valuable type-strain genomes for metagenomic binning, comparative biology and taxonomic classification.</title>
        <authorList>
            <person name="Goeker M."/>
        </authorList>
    </citation>
    <scope>NUCLEOTIDE SEQUENCE [LARGE SCALE GENOMIC DNA]</scope>
    <source>
        <strain evidence="2 3">DSM 22198</strain>
    </source>
</reference>
<name>A0A7X0B181_9PROT</name>
<comment type="caution">
    <text evidence="2">The sequence shown here is derived from an EMBL/GenBank/DDBJ whole genome shotgun (WGS) entry which is preliminary data.</text>
</comment>
<dbReference type="PANTHER" id="PTHR47791:SF3">
    <property type="entry name" value="MEIOTICALLY UP-REGULATED GENE 191 PROTEIN"/>
    <property type="match status" value="1"/>
</dbReference>
<proteinExistence type="predicted"/>
<dbReference type="InterPro" id="IPR053169">
    <property type="entry name" value="MUG_Protein"/>
</dbReference>
<dbReference type="Gene3D" id="1.50.10.20">
    <property type="match status" value="1"/>
</dbReference>
<dbReference type="GO" id="GO:0005975">
    <property type="term" value="P:carbohydrate metabolic process"/>
    <property type="evidence" value="ECO:0007669"/>
    <property type="project" value="InterPro"/>
</dbReference>
<evidence type="ECO:0008006" key="4">
    <source>
        <dbReference type="Google" id="ProtNLM"/>
    </source>
</evidence>
<keyword evidence="1" id="KW-0812">Transmembrane</keyword>
<evidence type="ECO:0000313" key="3">
    <source>
        <dbReference type="Proteomes" id="UP000539175"/>
    </source>
</evidence>
<feature type="transmembrane region" description="Helical" evidence="1">
    <location>
        <begin position="21"/>
        <end position="42"/>
    </location>
</feature>
<dbReference type="PANTHER" id="PTHR47791">
    <property type="entry name" value="MEIOTICALLY UP-REGULATED GENE 191 PROTEIN"/>
    <property type="match status" value="1"/>
</dbReference>
<organism evidence="2 3">
    <name type="scientific">Nitrospirillum iridis</name>
    <dbReference type="NCBI Taxonomy" id="765888"/>
    <lineage>
        <taxon>Bacteria</taxon>
        <taxon>Pseudomonadati</taxon>
        <taxon>Pseudomonadota</taxon>
        <taxon>Alphaproteobacteria</taxon>
        <taxon>Rhodospirillales</taxon>
        <taxon>Azospirillaceae</taxon>
        <taxon>Nitrospirillum</taxon>
    </lineage>
</organism>
<sequence length="442" mass="49450">MSYFEMISEKTGSIFSKIRTISSLLMARDVIGYIMLISLLIYPMQGHAQNKSYANDSYNDLVKAFWRGSATGGRFVNLQQERVKANSDEEGLKFMPGSLWQYSMAANVIYSYWKETGSVDAADRMKAWWTKVQSEITLEDLGKCGVGTVNTASDDSAWDILFFLEVYEVTKDPKALKTAKGLLDCAWNRWSDHGDAGCIGTGAAVGSGIWYSDKCDVKSSYQNAYTLGAYWYYQISHDSLYRTRSIKLDDWVSENLLRNGQIVQGKRFPDDGLYWADMKNNGEINGVERPYQIKPLSSVVLLAGDMAQAVLDARLYTETHDPIYLARLQKTARGIQTYHRAENAVVVSNRDTRVDGMFAFLYAKEVVPLLRDHMSFDANAIRMLAESIHAKDRLSDGTYSGSWTGPADGQDPWCISPHPTCPRQIEVSANAAIWGLAAAALH</sequence>
<dbReference type="EMBL" id="JACIIZ010000013">
    <property type="protein sequence ID" value="MBB6253805.1"/>
    <property type="molecule type" value="Genomic_DNA"/>
</dbReference>
<dbReference type="AlphaFoldDB" id="A0A7X0B181"/>
<gene>
    <name evidence="2" type="ORF">FHS74_004381</name>
</gene>
<dbReference type="InterPro" id="IPR008928">
    <property type="entry name" value="6-hairpin_glycosidase_sf"/>
</dbReference>
<keyword evidence="1" id="KW-0472">Membrane</keyword>
<dbReference type="Proteomes" id="UP000539175">
    <property type="component" value="Unassembled WGS sequence"/>
</dbReference>
<evidence type="ECO:0000256" key="1">
    <source>
        <dbReference type="SAM" id="Phobius"/>
    </source>
</evidence>
<dbReference type="RefSeq" id="WP_184805068.1">
    <property type="nucleotide sequence ID" value="NZ_JACIIZ010000013.1"/>
</dbReference>
<keyword evidence="3" id="KW-1185">Reference proteome</keyword>